<keyword evidence="5" id="KW-1185">Reference proteome</keyword>
<dbReference type="PROSITE" id="PS51186">
    <property type="entry name" value="GNAT"/>
    <property type="match status" value="1"/>
</dbReference>
<reference evidence="4 5" key="1">
    <citation type="submission" date="2018-06" db="EMBL/GenBank/DDBJ databases">
        <title>The draft genome sequences of strains SCU63 and S1.</title>
        <authorList>
            <person name="Gan L."/>
        </authorList>
    </citation>
    <scope>NUCLEOTIDE SEQUENCE [LARGE SCALE GENOMIC DNA]</scope>
    <source>
        <strain evidence="4 5">S1</strain>
    </source>
</reference>
<evidence type="ECO:0000313" key="4">
    <source>
        <dbReference type="EMBL" id="RAZ70225.1"/>
    </source>
</evidence>
<dbReference type="AlphaFoldDB" id="A0A365KBU8"/>
<dbReference type="SUPFAM" id="SSF55729">
    <property type="entry name" value="Acyl-CoA N-acyltransferases (Nat)"/>
    <property type="match status" value="1"/>
</dbReference>
<feature type="domain" description="N-acetyltransferase" evidence="3">
    <location>
        <begin position="1"/>
        <end position="166"/>
    </location>
</feature>
<dbReference type="Gene3D" id="3.40.630.30">
    <property type="match status" value="1"/>
</dbReference>
<evidence type="ECO:0000256" key="2">
    <source>
        <dbReference type="ARBA" id="ARBA00023315"/>
    </source>
</evidence>
<dbReference type="InterPro" id="IPR050832">
    <property type="entry name" value="Bact_Acetyltransf"/>
</dbReference>
<accession>A0A365KBU8</accession>
<sequence length="168" mass="18814">MEYRRLTPEDAEQYRELRLMALRTDADAFSTDFNEARQRPVSATAKNLANPAAVTFGAYGEGRLLAIMTLFRLSGKKTSHRAEVLAVYAREESRGAGIASTLFGHLLAFAGEWEGLEQLELAVNSENSRAIDFYDRFGFTRIGILPNAQQTDGRYIDELMMVLKLGNE</sequence>
<comment type="caution">
    <text evidence="4">The sequence shown here is derived from an EMBL/GenBank/DDBJ whole genome shotgun (WGS) entry which is preliminary data.</text>
</comment>
<dbReference type="EMBL" id="QLZQ01000001">
    <property type="protein sequence ID" value="RAZ70225.1"/>
    <property type="molecule type" value="Genomic_DNA"/>
</dbReference>
<protein>
    <submittedName>
        <fullName evidence="4">GNAT family N-acetyltransferase</fullName>
    </submittedName>
</protein>
<dbReference type="GO" id="GO:0016747">
    <property type="term" value="F:acyltransferase activity, transferring groups other than amino-acyl groups"/>
    <property type="evidence" value="ECO:0007669"/>
    <property type="project" value="InterPro"/>
</dbReference>
<dbReference type="InterPro" id="IPR000182">
    <property type="entry name" value="GNAT_dom"/>
</dbReference>
<keyword evidence="2" id="KW-0012">Acyltransferase</keyword>
<dbReference type="Proteomes" id="UP000251869">
    <property type="component" value="Unassembled WGS sequence"/>
</dbReference>
<dbReference type="RefSeq" id="WP_112231748.1">
    <property type="nucleotide sequence ID" value="NZ_QLZQ01000001.1"/>
</dbReference>
<name>A0A365KBU8_9BACL</name>
<dbReference type="Pfam" id="PF00583">
    <property type="entry name" value="Acetyltransf_1"/>
    <property type="match status" value="1"/>
</dbReference>
<dbReference type="OrthoDB" id="9799092at2"/>
<dbReference type="InterPro" id="IPR016181">
    <property type="entry name" value="Acyl_CoA_acyltransferase"/>
</dbReference>
<evidence type="ECO:0000313" key="5">
    <source>
        <dbReference type="Proteomes" id="UP000251869"/>
    </source>
</evidence>
<proteinExistence type="predicted"/>
<evidence type="ECO:0000259" key="3">
    <source>
        <dbReference type="PROSITE" id="PS51186"/>
    </source>
</evidence>
<organism evidence="4 5">
    <name type="scientific">Planococcus maitriensis</name>
    <dbReference type="NCBI Taxonomy" id="221799"/>
    <lineage>
        <taxon>Bacteria</taxon>
        <taxon>Bacillati</taxon>
        <taxon>Bacillota</taxon>
        <taxon>Bacilli</taxon>
        <taxon>Bacillales</taxon>
        <taxon>Caryophanaceae</taxon>
        <taxon>Planococcus</taxon>
    </lineage>
</organism>
<gene>
    <name evidence="4" type="ORF">DP119_06055</name>
</gene>
<evidence type="ECO:0000256" key="1">
    <source>
        <dbReference type="ARBA" id="ARBA00022679"/>
    </source>
</evidence>
<keyword evidence="1 4" id="KW-0808">Transferase</keyword>
<dbReference type="PANTHER" id="PTHR43877">
    <property type="entry name" value="AMINOALKYLPHOSPHONATE N-ACETYLTRANSFERASE-RELATED-RELATED"/>
    <property type="match status" value="1"/>
</dbReference>